<evidence type="ECO:0000313" key="3">
    <source>
        <dbReference type="Proteomes" id="UP000570514"/>
    </source>
</evidence>
<dbReference type="RefSeq" id="WP_167079978.1">
    <property type="nucleotide sequence ID" value="NZ_BAAADC010000001.1"/>
</dbReference>
<dbReference type="Pfam" id="PF13620">
    <property type="entry name" value="CarboxypepD_reg"/>
    <property type="match status" value="1"/>
</dbReference>
<organism evidence="2 3">
    <name type="scientific">Rhizomicrobium palustre</name>
    <dbReference type="NCBI Taxonomy" id="189966"/>
    <lineage>
        <taxon>Bacteria</taxon>
        <taxon>Pseudomonadati</taxon>
        <taxon>Pseudomonadota</taxon>
        <taxon>Alphaproteobacteria</taxon>
        <taxon>Micropepsales</taxon>
        <taxon>Micropepsaceae</taxon>
        <taxon>Rhizomicrobium</taxon>
    </lineage>
</organism>
<keyword evidence="3" id="KW-1185">Reference proteome</keyword>
<name>A0A846MUU5_9PROT</name>
<accession>A0A846MUU5</accession>
<comment type="caution">
    <text evidence="2">The sequence shown here is derived from an EMBL/GenBank/DDBJ whole genome shotgun (WGS) entry which is preliminary data.</text>
</comment>
<dbReference type="InterPro" id="IPR008969">
    <property type="entry name" value="CarboxyPept-like_regulatory"/>
</dbReference>
<evidence type="ECO:0000256" key="1">
    <source>
        <dbReference type="SAM" id="SignalP"/>
    </source>
</evidence>
<feature type="signal peptide" evidence="1">
    <location>
        <begin position="1"/>
        <end position="19"/>
    </location>
</feature>
<dbReference type="AlphaFoldDB" id="A0A846MUU5"/>
<sequence length="230" mass="25440">MAKWMMAAFAMLSFGAAQAGQHVISGTVRDFDGKPVAGAEVVLKSSAFNDLYTVKSDGDGHYRMIVEDGRYMALESITTADYGKSRLEFWAWNVPVASDMNIDVRYHRLEIYGVNVFKVQGAGPGYFAYFRPMSLTRALSKDTKKDPDIAPLPNELDLKVAVNGAPAVIDTVERVQEYFGKGPTMVSYLVHFQPAKPIEGTVEVRITGLDKANGDRGEGAYFYTVPDYRK</sequence>
<keyword evidence="1" id="KW-0732">Signal</keyword>
<proteinExistence type="predicted"/>
<reference evidence="2 3" key="1">
    <citation type="submission" date="2020-03" db="EMBL/GenBank/DDBJ databases">
        <title>Genomic Encyclopedia of Type Strains, Phase IV (KMG-IV): sequencing the most valuable type-strain genomes for metagenomic binning, comparative biology and taxonomic classification.</title>
        <authorList>
            <person name="Goeker M."/>
        </authorList>
    </citation>
    <scope>NUCLEOTIDE SEQUENCE [LARGE SCALE GENOMIC DNA]</scope>
    <source>
        <strain evidence="2 3">DSM 19867</strain>
    </source>
</reference>
<protein>
    <recommendedName>
        <fullName evidence="4">Carboxypeptidase regulatory-like domain-containing protein</fullName>
    </recommendedName>
</protein>
<gene>
    <name evidence="2" type="ORF">FHS83_000200</name>
</gene>
<evidence type="ECO:0000313" key="2">
    <source>
        <dbReference type="EMBL" id="NIK86882.1"/>
    </source>
</evidence>
<dbReference type="Proteomes" id="UP000570514">
    <property type="component" value="Unassembled WGS sequence"/>
</dbReference>
<evidence type="ECO:0008006" key="4">
    <source>
        <dbReference type="Google" id="ProtNLM"/>
    </source>
</evidence>
<feature type="chain" id="PRO_5033025956" description="Carboxypeptidase regulatory-like domain-containing protein" evidence="1">
    <location>
        <begin position="20"/>
        <end position="230"/>
    </location>
</feature>
<dbReference type="SUPFAM" id="SSF49464">
    <property type="entry name" value="Carboxypeptidase regulatory domain-like"/>
    <property type="match status" value="1"/>
</dbReference>
<dbReference type="EMBL" id="JAASRM010000001">
    <property type="protein sequence ID" value="NIK86882.1"/>
    <property type="molecule type" value="Genomic_DNA"/>
</dbReference>
<dbReference type="Gene3D" id="2.60.40.1120">
    <property type="entry name" value="Carboxypeptidase-like, regulatory domain"/>
    <property type="match status" value="1"/>
</dbReference>